<keyword evidence="4" id="KW-1185">Reference proteome</keyword>
<gene>
    <name evidence="3" type="ORF">B0J12DRAFT_587491</name>
</gene>
<dbReference type="InterPro" id="IPR029068">
    <property type="entry name" value="Glyas_Bleomycin-R_OHBP_Dase"/>
</dbReference>
<proteinExistence type="predicted"/>
<evidence type="ECO:0000313" key="4">
    <source>
        <dbReference type="Proteomes" id="UP000774617"/>
    </source>
</evidence>
<dbReference type="Proteomes" id="UP000774617">
    <property type="component" value="Unassembled WGS sequence"/>
</dbReference>
<organism evidence="3 4">
    <name type="scientific">Macrophomina phaseolina</name>
    <dbReference type="NCBI Taxonomy" id="35725"/>
    <lineage>
        <taxon>Eukaryota</taxon>
        <taxon>Fungi</taxon>
        <taxon>Dikarya</taxon>
        <taxon>Ascomycota</taxon>
        <taxon>Pezizomycotina</taxon>
        <taxon>Dothideomycetes</taxon>
        <taxon>Dothideomycetes incertae sedis</taxon>
        <taxon>Botryosphaeriales</taxon>
        <taxon>Botryosphaeriaceae</taxon>
        <taxon>Macrophomina</taxon>
    </lineage>
</organism>
<sequence length="289" mass="32922">MSPAKIRVTKLAHVHYQHPDLEKAAAFLLDFGMIEERRTSDTIYFRGYDEQPYLYVAEQSKDGKRHFLGGYWVVDTWEDLEKAASLPNASEIQVNAAPGGGRIVTAQDPHGNKIGFVYGQELRIRDIDTAKKSLEKTPHPIPNEARTKVRRGEFRRFEQGPSLVHKAGHYGFGTTPEGFEELRSWYTTNLNLVPTDSIFNPETGKDESTFFHIDLGSEFTDHHSFFLGADPKAHGTHVHHSSFEVNDFDTQLLGHYWLQSKGWTNCWGVGRHVLGSQIFDYWFGNPVRS</sequence>
<reference evidence="3 4" key="1">
    <citation type="journal article" date="2021" name="Nat. Commun.">
        <title>Genetic determinants of endophytism in the Arabidopsis root mycobiome.</title>
        <authorList>
            <person name="Mesny F."/>
            <person name="Miyauchi S."/>
            <person name="Thiergart T."/>
            <person name="Pickel B."/>
            <person name="Atanasova L."/>
            <person name="Karlsson M."/>
            <person name="Huettel B."/>
            <person name="Barry K.W."/>
            <person name="Haridas S."/>
            <person name="Chen C."/>
            <person name="Bauer D."/>
            <person name="Andreopoulos W."/>
            <person name="Pangilinan J."/>
            <person name="LaButti K."/>
            <person name="Riley R."/>
            <person name="Lipzen A."/>
            <person name="Clum A."/>
            <person name="Drula E."/>
            <person name="Henrissat B."/>
            <person name="Kohler A."/>
            <person name="Grigoriev I.V."/>
            <person name="Martin F.M."/>
            <person name="Hacquard S."/>
        </authorList>
    </citation>
    <scope>NUCLEOTIDE SEQUENCE [LARGE SCALE GENOMIC DNA]</scope>
    <source>
        <strain evidence="3 4">MPI-SDFR-AT-0080</strain>
    </source>
</reference>
<evidence type="ECO:0000259" key="2">
    <source>
        <dbReference type="PROSITE" id="PS51819"/>
    </source>
</evidence>
<keyword evidence="3" id="KW-0560">Oxidoreductase</keyword>
<comment type="caution">
    <text evidence="3">The sequence shown here is derived from an EMBL/GenBank/DDBJ whole genome shotgun (WGS) entry which is preliminary data.</text>
</comment>
<name>A0ABQ8FPK4_9PEZI</name>
<protein>
    <submittedName>
        <fullName evidence="3">Glyoxalase/Bleomycin resistance protein/Dihydroxybiphenyl dioxygenase</fullName>
    </submittedName>
</protein>
<keyword evidence="3" id="KW-0223">Dioxygenase</keyword>
<dbReference type="GO" id="GO:0051213">
    <property type="term" value="F:dioxygenase activity"/>
    <property type="evidence" value="ECO:0007669"/>
    <property type="project" value="UniProtKB-KW"/>
</dbReference>
<dbReference type="Gene3D" id="3.10.180.10">
    <property type="entry name" value="2,3-Dihydroxybiphenyl 1,2-Dioxygenase, domain 1"/>
    <property type="match status" value="2"/>
</dbReference>
<dbReference type="InterPro" id="IPR051785">
    <property type="entry name" value="MMCE/EMCE_epimerase"/>
</dbReference>
<dbReference type="InterPro" id="IPR037523">
    <property type="entry name" value="VOC_core"/>
</dbReference>
<dbReference type="Pfam" id="PF00903">
    <property type="entry name" value="Glyoxalase"/>
    <property type="match status" value="1"/>
</dbReference>
<dbReference type="PANTHER" id="PTHR43048">
    <property type="entry name" value="METHYLMALONYL-COA EPIMERASE"/>
    <property type="match status" value="1"/>
</dbReference>
<dbReference type="SUPFAM" id="SSF54593">
    <property type="entry name" value="Glyoxalase/Bleomycin resistance protein/Dihydroxybiphenyl dioxygenase"/>
    <property type="match status" value="1"/>
</dbReference>
<dbReference type="EMBL" id="JAGTJR010000125">
    <property type="protein sequence ID" value="KAH7007826.1"/>
    <property type="molecule type" value="Genomic_DNA"/>
</dbReference>
<dbReference type="CDD" id="cd07267">
    <property type="entry name" value="THT_Oxygenase_N"/>
    <property type="match status" value="1"/>
</dbReference>
<evidence type="ECO:0000313" key="3">
    <source>
        <dbReference type="EMBL" id="KAH7007826.1"/>
    </source>
</evidence>
<feature type="domain" description="VOC" evidence="2">
    <location>
        <begin position="10"/>
        <end position="119"/>
    </location>
</feature>
<dbReference type="PANTHER" id="PTHR43048:SF3">
    <property type="entry name" value="METHYLMALONYL-COA EPIMERASE, MITOCHONDRIAL"/>
    <property type="match status" value="1"/>
</dbReference>
<keyword evidence="1" id="KW-0479">Metal-binding</keyword>
<accession>A0ABQ8FPK4</accession>
<dbReference type="InterPro" id="IPR004360">
    <property type="entry name" value="Glyas_Fos-R_dOase_dom"/>
</dbReference>
<evidence type="ECO:0000256" key="1">
    <source>
        <dbReference type="ARBA" id="ARBA00022723"/>
    </source>
</evidence>
<dbReference type="PROSITE" id="PS51819">
    <property type="entry name" value="VOC"/>
    <property type="match status" value="1"/>
</dbReference>